<evidence type="ECO:0000313" key="2">
    <source>
        <dbReference type="EMBL" id="PAV69306.1"/>
    </source>
</evidence>
<keyword evidence="3" id="KW-1185">Reference proteome</keyword>
<gene>
    <name evidence="2" type="ORF">WR25_10700</name>
</gene>
<feature type="region of interest" description="Disordered" evidence="1">
    <location>
        <begin position="48"/>
        <end position="67"/>
    </location>
</feature>
<evidence type="ECO:0000313" key="3">
    <source>
        <dbReference type="Proteomes" id="UP000218231"/>
    </source>
</evidence>
<evidence type="ECO:0000256" key="1">
    <source>
        <dbReference type="SAM" id="MobiDB-lite"/>
    </source>
</evidence>
<organism evidence="2 3">
    <name type="scientific">Diploscapter pachys</name>
    <dbReference type="NCBI Taxonomy" id="2018661"/>
    <lineage>
        <taxon>Eukaryota</taxon>
        <taxon>Metazoa</taxon>
        <taxon>Ecdysozoa</taxon>
        <taxon>Nematoda</taxon>
        <taxon>Chromadorea</taxon>
        <taxon>Rhabditida</taxon>
        <taxon>Rhabditina</taxon>
        <taxon>Rhabditomorpha</taxon>
        <taxon>Rhabditoidea</taxon>
        <taxon>Rhabditidae</taxon>
        <taxon>Diploscapter</taxon>
    </lineage>
</organism>
<sequence>MLSDGGIDPRWLHQRNRDRHVVRSQFDPQRLDIGFDRMFARRIGAHDRTGQVGCDRSDRDQGPAAVPQIGDRRLTAVHHAEVIRVEQRAMFVQRQSGQLAVDRTARRIDPGIDPTEPLLGMGCRGANRVGIGDVRGVTIGGAARRGDRPYDLAQRPVVARDQHHPRALFRRHPGGGEADPRACAGQDDYLVG</sequence>
<name>A0A2A2K5M4_9BILA</name>
<comment type="caution">
    <text evidence="2">The sequence shown here is derived from an EMBL/GenBank/DDBJ whole genome shotgun (WGS) entry which is preliminary data.</text>
</comment>
<reference evidence="2 3" key="1">
    <citation type="journal article" date="2017" name="Curr. Biol.">
        <title>Genome architecture and evolution of a unichromosomal asexual nematode.</title>
        <authorList>
            <person name="Fradin H."/>
            <person name="Zegar C."/>
            <person name="Gutwein M."/>
            <person name="Lucas J."/>
            <person name="Kovtun M."/>
            <person name="Corcoran D."/>
            <person name="Baugh L.R."/>
            <person name="Kiontke K."/>
            <person name="Gunsalus K."/>
            <person name="Fitch D.H."/>
            <person name="Piano F."/>
        </authorList>
    </citation>
    <scope>NUCLEOTIDE SEQUENCE [LARGE SCALE GENOMIC DNA]</scope>
    <source>
        <strain evidence="2">PF1309</strain>
    </source>
</reference>
<feature type="region of interest" description="Disordered" evidence="1">
    <location>
        <begin position="161"/>
        <end position="192"/>
    </location>
</feature>
<feature type="compositionally biased region" description="Basic and acidic residues" evidence="1">
    <location>
        <begin position="48"/>
        <end position="61"/>
    </location>
</feature>
<dbReference type="AlphaFoldDB" id="A0A2A2K5M4"/>
<proteinExistence type="predicted"/>
<accession>A0A2A2K5M4</accession>
<dbReference type="EMBL" id="LIAE01009547">
    <property type="protein sequence ID" value="PAV69306.1"/>
    <property type="molecule type" value="Genomic_DNA"/>
</dbReference>
<protein>
    <submittedName>
        <fullName evidence="2">Uncharacterized protein</fullName>
    </submittedName>
</protein>
<dbReference type="Proteomes" id="UP000218231">
    <property type="component" value="Unassembled WGS sequence"/>
</dbReference>